<keyword evidence="3" id="KW-1185">Reference proteome</keyword>
<name>A0A918MHK7_9RHOB</name>
<evidence type="ECO:0008006" key="4">
    <source>
        <dbReference type="Google" id="ProtNLM"/>
    </source>
</evidence>
<sequence length="191" mass="19047">MSARTPKSALVALVALLAPAAGFAQSAPVSGAVAQEMVFAPEPVQVEMVEGHGLSEADASALQMVGSGQPYYGAIAISPDEGLMVEATVAAVNHHTAAAAEAAAIAGCEAKRKGKAACMVVARILPEGWTARDLTLSRDATVALGKDYKTPGALAVSPATGNFALAGSAEAALAACAEKAKTDDCVVAVQD</sequence>
<reference evidence="2" key="2">
    <citation type="submission" date="2020-09" db="EMBL/GenBank/DDBJ databases">
        <authorList>
            <person name="Sun Q."/>
            <person name="Kim S."/>
        </authorList>
    </citation>
    <scope>NUCLEOTIDE SEQUENCE</scope>
    <source>
        <strain evidence="2">KCTC 23714</strain>
    </source>
</reference>
<gene>
    <name evidence="2" type="ORF">GCM10011452_06810</name>
</gene>
<evidence type="ECO:0000256" key="1">
    <source>
        <dbReference type="SAM" id="SignalP"/>
    </source>
</evidence>
<dbReference type="EMBL" id="BMYQ01000001">
    <property type="protein sequence ID" value="GGW22765.1"/>
    <property type="molecule type" value="Genomic_DNA"/>
</dbReference>
<accession>A0A918MHK7</accession>
<protein>
    <recommendedName>
        <fullName evidence="4">5-aminolevulic acid synthase</fullName>
    </recommendedName>
</protein>
<dbReference type="RefSeq" id="WP_189632387.1">
    <property type="nucleotide sequence ID" value="NZ_BMYQ01000001.1"/>
</dbReference>
<feature type="signal peptide" evidence="1">
    <location>
        <begin position="1"/>
        <end position="26"/>
    </location>
</feature>
<organism evidence="2 3">
    <name type="scientific">Gemmobacter lanyuensis</name>
    <dbReference type="NCBI Taxonomy" id="1054497"/>
    <lineage>
        <taxon>Bacteria</taxon>
        <taxon>Pseudomonadati</taxon>
        <taxon>Pseudomonadota</taxon>
        <taxon>Alphaproteobacteria</taxon>
        <taxon>Rhodobacterales</taxon>
        <taxon>Paracoccaceae</taxon>
        <taxon>Gemmobacter</taxon>
    </lineage>
</organism>
<feature type="chain" id="PRO_5037091217" description="5-aminolevulic acid synthase" evidence="1">
    <location>
        <begin position="27"/>
        <end position="191"/>
    </location>
</feature>
<reference evidence="2" key="1">
    <citation type="journal article" date="2014" name="Int. J. Syst. Evol. Microbiol.">
        <title>Complete genome sequence of Corynebacterium casei LMG S-19264T (=DSM 44701T), isolated from a smear-ripened cheese.</title>
        <authorList>
            <consortium name="US DOE Joint Genome Institute (JGI-PGF)"/>
            <person name="Walter F."/>
            <person name="Albersmeier A."/>
            <person name="Kalinowski J."/>
            <person name="Ruckert C."/>
        </authorList>
    </citation>
    <scope>NUCLEOTIDE SEQUENCE</scope>
    <source>
        <strain evidence="2">KCTC 23714</strain>
    </source>
</reference>
<keyword evidence="1" id="KW-0732">Signal</keyword>
<dbReference type="AlphaFoldDB" id="A0A918MHK7"/>
<evidence type="ECO:0000313" key="3">
    <source>
        <dbReference type="Proteomes" id="UP000628984"/>
    </source>
</evidence>
<evidence type="ECO:0000313" key="2">
    <source>
        <dbReference type="EMBL" id="GGW22765.1"/>
    </source>
</evidence>
<dbReference type="Proteomes" id="UP000628984">
    <property type="component" value="Unassembled WGS sequence"/>
</dbReference>
<proteinExistence type="predicted"/>
<comment type="caution">
    <text evidence="2">The sequence shown here is derived from an EMBL/GenBank/DDBJ whole genome shotgun (WGS) entry which is preliminary data.</text>
</comment>